<dbReference type="EMBL" id="JBBPBN010000029">
    <property type="protein sequence ID" value="KAK9006034.1"/>
    <property type="molecule type" value="Genomic_DNA"/>
</dbReference>
<proteinExistence type="predicted"/>
<organism evidence="1 2">
    <name type="scientific">Hibiscus sabdariffa</name>
    <name type="common">roselle</name>
    <dbReference type="NCBI Taxonomy" id="183260"/>
    <lineage>
        <taxon>Eukaryota</taxon>
        <taxon>Viridiplantae</taxon>
        <taxon>Streptophyta</taxon>
        <taxon>Embryophyta</taxon>
        <taxon>Tracheophyta</taxon>
        <taxon>Spermatophyta</taxon>
        <taxon>Magnoliopsida</taxon>
        <taxon>eudicotyledons</taxon>
        <taxon>Gunneridae</taxon>
        <taxon>Pentapetalae</taxon>
        <taxon>rosids</taxon>
        <taxon>malvids</taxon>
        <taxon>Malvales</taxon>
        <taxon>Malvaceae</taxon>
        <taxon>Malvoideae</taxon>
        <taxon>Hibiscus</taxon>
    </lineage>
</organism>
<name>A0ABR2QZG4_9ROSI</name>
<sequence length="120" mass="13728">MATGILRPTVVSRLVYSDRCGFPCRRSFPRSCSHKLLFYYWSRVAPTGEVTWFFVLHGVALAVPEKMKLHWAVSGDLWWPPLFGCFYGVRRLLQVDGYFEGSAASILITINCTTTIYLTR</sequence>
<accession>A0ABR2QZG4</accession>
<evidence type="ECO:0000313" key="1">
    <source>
        <dbReference type="EMBL" id="KAK9006034.1"/>
    </source>
</evidence>
<gene>
    <name evidence="1" type="ORF">V6N11_035087</name>
</gene>
<dbReference type="Proteomes" id="UP001396334">
    <property type="component" value="Unassembled WGS sequence"/>
</dbReference>
<protein>
    <submittedName>
        <fullName evidence="1">Uncharacterized protein</fullName>
    </submittedName>
</protein>
<comment type="caution">
    <text evidence="1">The sequence shown here is derived from an EMBL/GenBank/DDBJ whole genome shotgun (WGS) entry which is preliminary data.</text>
</comment>
<keyword evidence="2" id="KW-1185">Reference proteome</keyword>
<evidence type="ECO:0000313" key="2">
    <source>
        <dbReference type="Proteomes" id="UP001396334"/>
    </source>
</evidence>
<reference evidence="1 2" key="1">
    <citation type="journal article" date="2024" name="G3 (Bethesda)">
        <title>Genome assembly of Hibiscus sabdariffa L. provides insights into metabolisms of medicinal natural products.</title>
        <authorList>
            <person name="Kim T."/>
        </authorList>
    </citation>
    <scope>NUCLEOTIDE SEQUENCE [LARGE SCALE GENOMIC DNA]</scope>
    <source>
        <strain evidence="1">TK-2024</strain>
        <tissue evidence="1">Old leaves</tissue>
    </source>
</reference>